<evidence type="ECO:0008006" key="3">
    <source>
        <dbReference type="Google" id="ProtNLM"/>
    </source>
</evidence>
<comment type="caution">
    <text evidence="1">The sequence shown here is derived from an EMBL/GenBank/DDBJ whole genome shotgun (WGS) entry which is preliminary data.</text>
</comment>
<reference evidence="1 2" key="1">
    <citation type="submission" date="2016-11" db="EMBL/GenBank/DDBJ databases">
        <title>Study of marine rhodopsin-containing bacteria.</title>
        <authorList>
            <person name="Yoshizawa S."/>
            <person name="Kumagai Y."/>
            <person name="Kogure K."/>
        </authorList>
    </citation>
    <scope>NUCLEOTIDE SEQUENCE [LARGE SCALE GENOMIC DNA]</scope>
    <source>
        <strain evidence="1 2">SAORIC-28</strain>
    </source>
</reference>
<dbReference type="OrthoDB" id="1492853at2"/>
<sequence length="131" mass="14816">MKPGDDGLRAFFVDYGRAFEAYDDAGIAACYVTPCLFVRDGKTVAAPSPEAVIESVRRLLDLHRAWDVQKAKVSKVTVLEQEPEHTLARVDWRLGRPKSRMSWRYATTYTLVPDPEHGWRIAVAITHDAPF</sequence>
<dbReference type="EMBL" id="MQWD01000001">
    <property type="protein sequence ID" value="PAP75147.1"/>
    <property type="molecule type" value="Genomic_DNA"/>
</dbReference>
<gene>
    <name evidence="1" type="ORF">BSZ37_01145</name>
</gene>
<name>A0A271IVJ7_9BACT</name>
<dbReference type="AlphaFoldDB" id="A0A271IVJ7"/>
<evidence type="ECO:0000313" key="1">
    <source>
        <dbReference type="EMBL" id="PAP75147.1"/>
    </source>
</evidence>
<proteinExistence type="predicted"/>
<dbReference type="InterPro" id="IPR032710">
    <property type="entry name" value="NTF2-like_dom_sf"/>
</dbReference>
<accession>A0A271IVJ7</accession>
<keyword evidence="2" id="KW-1185">Reference proteome</keyword>
<protein>
    <recommendedName>
        <fullName evidence="3">DUF4440 domain-containing protein</fullName>
    </recommendedName>
</protein>
<evidence type="ECO:0000313" key="2">
    <source>
        <dbReference type="Proteomes" id="UP000216339"/>
    </source>
</evidence>
<dbReference type="Gene3D" id="3.10.450.50">
    <property type="match status" value="1"/>
</dbReference>
<dbReference type="SUPFAM" id="SSF54427">
    <property type="entry name" value="NTF2-like"/>
    <property type="match status" value="1"/>
</dbReference>
<dbReference type="RefSeq" id="WP_095508781.1">
    <property type="nucleotide sequence ID" value="NZ_MQWD01000001.1"/>
</dbReference>
<dbReference type="Proteomes" id="UP000216339">
    <property type="component" value="Unassembled WGS sequence"/>
</dbReference>
<organism evidence="1 2">
    <name type="scientific">Rubrivirga marina</name>
    <dbReference type="NCBI Taxonomy" id="1196024"/>
    <lineage>
        <taxon>Bacteria</taxon>
        <taxon>Pseudomonadati</taxon>
        <taxon>Rhodothermota</taxon>
        <taxon>Rhodothermia</taxon>
        <taxon>Rhodothermales</taxon>
        <taxon>Rubricoccaceae</taxon>
        <taxon>Rubrivirga</taxon>
    </lineage>
</organism>